<evidence type="ECO:0000313" key="1">
    <source>
        <dbReference type="EMBL" id="ACB53074.1"/>
    </source>
</evidence>
<organism evidence="1 2">
    <name type="scientific">Crocosphaera subtropica (strain ATCC 51142 / BH68)</name>
    <name type="common">Cyanothece sp. (strain ATCC 51142)</name>
    <dbReference type="NCBI Taxonomy" id="43989"/>
    <lineage>
        <taxon>Bacteria</taxon>
        <taxon>Bacillati</taxon>
        <taxon>Cyanobacteriota</taxon>
        <taxon>Cyanophyceae</taxon>
        <taxon>Oscillatoriophycideae</taxon>
        <taxon>Chroococcales</taxon>
        <taxon>Aphanothecaceae</taxon>
        <taxon>Crocosphaera</taxon>
        <taxon>Crocosphaera subtropica</taxon>
    </lineage>
</organism>
<dbReference type="STRING" id="43989.cce_3726"/>
<dbReference type="RefSeq" id="WP_009545117.1">
    <property type="nucleotide sequence ID" value="NC_010546.1"/>
</dbReference>
<dbReference type="OrthoDB" id="283474at2"/>
<gene>
    <name evidence="1" type="ordered locus">cce_3726</name>
</gene>
<dbReference type="AlphaFoldDB" id="B1X1P4"/>
<protein>
    <recommendedName>
        <fullName evidence="3">DUF3124 domain-containing protein</fullName>
    </recommendedName>
</protein>
<dbReference type="Proteomes" id="UP000001203">
    <property type="component" value="Chromosome circular"/>
</dbReference>
<dbReference type="PROSITE" id="PS51257">
    <property type="entry name" value="PROKAR_LIPOPROTEIN"/>
    <property type="match status" value="1"/>
</dbReference>
<dbReference type="eggNOG" id="ENOG5032TD0">
    <property type="taxonomic scope" value="Bacteria"/>
</dbReference>
<keyword evidence="2" id="KW-1185">Reference proteome</keyword>
<sequence>MVFYGRVPFIYCLVLALLMGCTQLQPIKSPSHLSTEEQLQQSPGVREISSEQLPPLITGQVIYVPIYSEIYNFDQNQVSQLVATLSLRNTDINHSIIIETVDYYDSGGKKVKAYLRQPIQLAPLASTTVVVPRDDRTGGSGANFIIQWRSDQQVSQPIFEAIMINTFSQQGMSFVSSGRVIKERKN</sequence>
<dbReference type="InterPro" id="IPR021471">
    <property type="entry name" value="DUF3124"/>
</dbReference>
<evidence type="ECO:0008006" key="3">
    <source>
        <dbReference type="Google" id="ProtNLM"/>
    </source>
</evidence>
<dbReference type="EMBL" id="CP000806">
    <property type="protein sequence ID" value="ACB53074.1"/>
    <property type="molecule type" value="Genomic_DNA"/>
</dbReference>
<reference evidence="1 2" key="1">
    <citation type="journal article" date="2008" name="Proc. Natl. Acad. Sci. U.S.A.">
        <title>The genome of Cyanothece 51142, a unicellular diazotrophic cyanobacterium important in the marine nitrogen cycle.</title>
        <authorList>
            <person name="Welsh E.A."/>
            <person name="Liberton M."/>
            <person name="Stoeckel J."/>
            <person name="Loh T."/>
            <person name="Elvitigala T."/>
            <person name="Wang C."/>
            <person name="Wollam A."/>
            <person name="Fulton R.S."/>
            <person name="Clifton S.W."/>
            <person name="Jacobs J.M."/>
            <person name="Aurora R."/>
            <person name="Ghosh B.K."/>
            <person name="Sherman L.A."/>
            <person name="Smith R.D."/>
            <person name="Wilson R.K."/>
            <person name="Pakrasi H.B."/>
        </authorList>
    </citation>
    <scope>NUCLEOTIDE SEQUENCE [LARGE SCALE GENOMIC DNA]</scope>
    <source>
        <strain evidence="2">ATCC 51142 / BH68</strain>
    </source>
</reference>
<evidence type="ECO:0000313" key="2">
    <source>
        <dbReference type="Proteomes" id="UP000001203"/>
    </source>
</evidence>
<name>B1X1P4_CROS5</name>
<dbReference type="HOGENOM" id="CLU_112039_2_0_3"/>
<proteinExistence type="predicted"/>
<accession>B1X1P4</accession>
<dbReference type="Pfam" id="PF11322">
    <property type="entry name" value="DUF3124"/>
    <property type="match status" value="1"/>
</dbReference>
<dbReference type="KEGG" id="cyt:cce_3726"/>